<evidence type="ECO:0000313" key="1">
    <source>
        <dbReference type="EMBL" id="KAF3592531.1"/>
    </source>
</evidence>
<dbReference type="Proteomes" id="UP000266723">
    <property type="component" value="Unassembled WGS sequence"/>
</dbReference>
<comment type="caution">
    <text evidence="1">The sequence shown here is derived from an EMBL/GenBank/DDBJ whole genome shotgun (WGS) entry which is preliminary data.</text>
</comment>
<evidence type="ECO:0000313" key="2">
    <source>
        <dbReference type="Proteomes" id="UP000266723"/>
    </source>
</evidence>
<keyword evidence="2" id="KW-1185">Reference proteome</keyword>
<reference evidence="1 2" key="1">
    <citation type="journal article" date="2020" name="BMC Genomics">
        <title>Intraspecific diversification of the crop wild relative Brassica cretica Lam. using demographic model selection.</title>
        <authorList>
            <person name="Kioukis A."/>
            <person name="Michalopoulou V.A."/>
            <person name="Briers L."/>
            <person name="Pirintsos S."/>
            <person name="Studholme D.J."/>
            <person name="Pavlidis P."/>
            <person name="Sarris P.F."/>
        </authorList>
    </citation>
    <scope>NUCLEOTIDE SEQUENCE [LARGE SCALE GENOMIC DNA]</scope>
    <source>
        <strain evidence="2">cv. PFS-1207/04</strain>
    </source>
</reference>
<sequence>MTEEYGYEVRRENHHPRSNLRRCQRLTLETGEDNFTLDKYSLLLIKTYTARHLIYGGVRPLCLWKGEVSSFYFVGLRFRKAVDFSAPIVGFVLGSVWFCLGSGLHGVIRPASSVEEMSRFVGGLVACSLEMRSRLSDDALPRR</sequence>
<protein>
    <submittedName>
        <fullName evidence="1">Uncharacterized protein</fullName>
    </submittedName>
</protein>
<name>A0ABQ7E6S3_BRACR</name>
<accession>A0ABQ7E6S3</accession>
<gene>
    <name evidence="1" type="ORF">DY000_02023162</name>
</gene>
<proteinExistence type="predicted"/>
<dbReference type="EMBL" id="QGKV02000299">
    <property type="protein sequence ID" value="KAF3592531.1"/>
    <property type="molecule type" value="Genomic_DNA"/>
</dbReference>
<organism evidence="1 2">
    <name type="scientific">Brassica cretica</name>
    <name type="common">Mustard</name>
    <dbReference type="NCBI Taxonomy" id="69181"/>
    <lineage>
        <taxon>Eukaryota</taxon>
        <taxon>Viridiplantae</taxon>
        <taxon>Streptophyta</taxon>
        <taxon>Embryophyta</taxon>
        <taxon>Tracheophyta</taxon>
        <taxon>Spermatophyta</taxon>
        <taxon>Magnoliopsida</taxon>
        <taxon>eudicotyledons</taxon>
        <taxon>Gunneridae</taxon>
        <taxon>Pentapetalae</taxon>
        <taxon>rosids</taxon>
        <taxon>malvids</taxon>
        <taxon>Brassicales</taxon>
        <taxon>Brassicaceae</taxon>
        <taxon>Brassiceae</taxon>
        <taxon>Brassica</taxon>
    </lineage>
</organism>